<dbReference type="AlphaFoldDB" id="A0A9P4HPD0"/>
<organism evidence="2 3">
    <name type="scientific">Saccharata proteae CBS 121410</name>
    <dbReference type="NCBI Taxonomy" id="1314787"/>
    <lineage>
        <taxon>Eukaryota</taxon>
        <taxon>Fungi</taxon>
        <taxon>Dikarya</taxon>
        <taxon>Ascomycota</taxon>
        <taxon>Pezizomycotina</taxon>
        <taxon>Dothideomycetes</taxon>
        <taxon>Dothideomycetes incertae sedis</taxon>
        <taxon>Botryosphaeriales</taxon>
        <taxon>Saccharataceae</taxon>
        <taxon>Saccharata</taxon>
    </lineage>
</organism>
<reference evidence="2" key="1">
    <citation type="journal article" date="2020" name="Stud. Mycol.">
        <title>101 Dothideomycetes genomes: a test case for predicting lifestyles and emergence of pathogens.</title>
        <authorList>
            <person name="Haridas S."/>
            <person name="Albert R."/>
            <person name="Binder M."/>
            <person name="Bloem J."/>
            <person name="Labutti K."/>
            <person name="Salamov A."/>
            <person name="Andreopoulos B."/>
            <person name="Baker S."/>
            <person name="Barry K."/>
            <person name="Bills G."/>
            <person name="Bluhm B."/>
            <person name="Cannon C."/>
            <person name="Castanera R."/>
            <person name="Culley D."/>
            <person name="Daum C."/>
            <person name="Ezra D."/>
            <person name="Gonzalez J."/>
            <person name="Henrissat B."/>
            <person name="Kuo A."/>
            <person name="Liang C."/>
            <person name="Lipzen A."/>
            <person name="Lutzoni F."/>
            <person name="Magnuson J."/>
            <person name="Mondo S."/>
            <person name="Nolan M."/>
            <person name="Ohm R."/>
            <person name="Pangilinan J."/>
            <person name="Park H.-J."/>
            <person name="Ramirez L."/>
            <person name="Alfaro M."/>
            <person name="Sun H."/>
            <person name="Tritt A."/>
            <person name="Yoshinaga Y."/>
            <person name="Zwiers L.-H."/>
            <person name="Turgeon B."/>
            <person name="Goodwin S."/>
            <person name="Spatafora J."/>
            <person name="Crous P."/>
            <person name="Grigoriev I."/>
        </authorList>
    </citation>
    <scope>NUCLEOTIDE SEQUENCE</scope>
    <source>
        <strain evidence="2">CBS 121410</strain>
    </source>
</reference>
<dbReference type="OrthoDB" id="4590707at2759"/>
<feature type="compositionally biased region" description="Basic and acidic residues" evidence="1">
    <location>
        <begin position="198"/>
        <end position="212"/>
    </location>
</feature>
<feature type="compositionally biased region" description="Basic and acidic residues" evidence="1">
    <location>
        <begin position="80"/>
        <end position="95"/>
    </location>
</feature>
<evidence type="ECO:0000313" key="3">
    <source>
        <dbReference type="Proteomes" id="UP000799776"/>
    </source>
</evidence>
<evidence type="ECO:0000256" key="1">
    <source>
        <dbReference type="SAM" id="MobiDB-lite"/>
    </source>
</evidence>
<name>A0A9P4HPD0_9PEZI</name>
<feature type="region of interest" description="Disordered" evidence="1">
    <location>
        <begin position="80"/>
        <end position="312"/>
    </location>
</feature>
<feature type="compositionally biased region" description="Acidic residues" evidence="1">
    <location>
        <begin position="96"/>
        <end position="105"/>
    </location>
</feature>
<dbReference type="Proteomes" id="UP000799776">
    <property type="component" value="Unassembled WGS sequence"/>
</dbReference>
<feature type="compositionally biased region" description="Basic and acidic residues" evidence="1">
    <location>
        <begin position="167"/>
        <end position="184"/>
    </location>
</feature>
<feature type="compositionally biased region" description="Basic and acidic residues" evidence="1">
    <location>
        <begin position="106"/>
        <end position="156"/>
    </location>
</feature>
<accession>A0A9P4HPD0</accession>
<feature type="compositionally biased region" description="Polar residues" evidence="1">
    <location>
        <begin position="254"/>
        <end position="268"/>
    </location>
</feature>
<keyword evidence="3" id="KW-1185">Reference proteome</keyword>
<dbReference type="EMBL" id="ML978749">
    <property type="protein sequence ID" value="KAF2083996.1"/>
    <property type="molecule type" value="Genomic_DNA"/>
</dbReference>
<proteinExistence type="predicted"/>
<gene>
    <name evidence="2" type="ORF">K490DRAFT_69256</name>
</gene>
<sequence>MLLPRPAALRVASQLARPTRTLRSSGVQRWQRIAQTGARRSYASATGETAKKASGDMPWLIGSIAFTVPALWYLLRPGESSHHGHAEHHEEHHEEKEEEPQEEPQEESKEEIKEESKDESKDDSQDEPKSQEKGKISETEGKEQVNQSGDRKEMEKPQNQGTPEGEAPTKDEEHVVDTPEHKGSVEGVRFKGSTNQGGDDHSAPDTRKHIPDAKGGSKKRIESGYGVPIGADDATRDASGSAKDNPATSKPDLDQNQMSGKQAGLSNTDTKHSTDVASNPEKSKKGEGSVETAKTKGTVSPDRPAAEDEEDS</sequence>
<evidence type="ECO:0000313" key="2">
    <source>
        <dbReference type="EMBL" id="KAF2083996.1"/>
    </source>
</evidence>
<protein>
    <submittedName>
        <fullName evidence="2">Uncharacterized protein</fullName>
    </submittedName>
</protein>
<comment type="caution">
    <text evidence="2">The sequence shown here is derived from an EMBL/GenBank/DDBJ whole genome shotgun (WGS) entry which is preliminary data.</text>
</comment>